<reference evidence="7 8" key="1">
    <citation type="submission" date="2017-07" db="EMBL/GenBank/DDBJ databases">
        <title>Sandarakinorhabdus cyanobacteriorum sp. nov., a novel bacterium isolated from cyanobacterial aggregates in a eutrophic lake.</title>
        <authorList>
            <person name="Cai H."/>
        </authorList>
    </citation>
    <scope>NUCLEOTIDE SEQUENCE [LARGE SCALE GENOMIC DNA]</scope>
    <source>
        <strain evidence="7 8">TH057</strain>
    </source>
</reference>
<proteinExistence type="inferred from homology"/>
<evidence type="ECO:0000256" key="2">
    <source>
        <dbReference type="ARBA" id="ARBA00022552"/>
    </source>
</evidence>
<dbReference type="Proteomes" id="UP000216991">
    <property type="component" value="Unassembled WGS sequence"/>
</dbReference>
<evidence type="ECO:0000313" key="7">
    <source>
        <dbReference type="EMBL" id="OYQ31108.1"/>
    </source>
</evidence>
<dbReference type="Pfam" id="PF02527">
    <property type="entry name" value="GidB"/>
    <property type="match status" value="1"/>
</dbReference>
<feature type="binding site" evidence="6">
    <location>
        <position position="78"/>
    </location>
    <ligand>
        <name>S-adenosyl-L-methionine</name>
        <dbReference type="ChEBI" id="CHEBI:59789"/>
    </ligand>
</feature>
<keyword evidence="1 6" id="KW-0963">Cytoplasm</keyword>
<dbReference type="PIRSF" id="PIRSF003078">
    <property type="entry name" value="GidB"/>
    <property type="match status" value="1"/>
</dbReference>
<feature type="binding site" evidence="6">
    <location>
        <position position="73"/>
    </location>
    <ligand>
        <name>S-adenosyl-L-methionine</name>
        <dbReference type="ChEBI" id="CHEBI:59789"/>
    </ligand>
</feature>
<keyword evidence="2 6" id="KW-0698">rRNA processing</keyword>
<dbReference type="EMBL" id="NOXT01000094">
    <property type="protein sequence ID" value="OYQ31108.1"/>
    <property type="molecule type" value="Genomic_DNA"/>
</dbReference>
<dbReference type="EC" id="2.1.1.170" evidence="6"/>
<evidence type="ECO:0000313" key="8">
    <source>
        <dbReference type="Proteomes" id="UP000216991"/>
    </source>
</evidence>
<dbReference type="GO" id="GO:0070043">
    <property type="term" value="F:rRNA (guanine-N7-)-methyltransferase activity"/>
    <property type="evidence" value="ECO:0007669"/>
    <property type="project" value="UniProtKB-UniRule"/>
</dbReference>
<comment type="function">
    <text evidence="6">Specifically methylates the N7 position of guanine in position 527 of 16S rRNA.</text>
</comment>
<dbReference type="PANTHER" id="PTHR31760">
    <property type="entry name" value="S-ADENOSYL-L-METHIONINE-DEPENDENT METHYLTRANSFERASES SUPERFAMILY PROTEIN"/>
    <property type="match status" value="1"/>
</dbReference>
<evidence type="ECO:0000256" key="6">
    <source>
        <dbReference type="HAMAP-Rule" id="MF_00074"/>
    </source>
</evidence>
<dbReference type="InterPro" id="IPR003682">
    <property type="entry name" value="rRNA_ssu_MeTfrase_G"/>
</dbReference>
<evidence type="ECO:0000256" key="5">
    <source>
        <dbReference type="ARBA" id="ARBA00022691"/>
    </source>
</evidence>
<keyword evidence="5 6" id="KW-0949">S-adenosyl-L-methionine</keyword>
<evidence type="ECO:0000256" key="1">
    <source>
        <dbReference type="ARBA" id="ARBA00022490"/>
    </source>
</evidence>
<keyword evidence="8" id="KW-1185">Reference proteome</keyword>
<name>A0A255YPH8_9SPHN</name>
<gene>
    <name evidence="6 7" type="primary">rsmG</name>
    <name evidence="7" type="ORF">CHU93_05470</name>
</gene>
<protein>
    <recommendedName>
        <fullName evidence="6">Ribosomal RNA small subunit methyltransferase G</fullName>
        <ecNumber evidence="6">2.1.1.170</ecNumber>
    </recommendedName>
    <alternativeName>
        <fullName evidence="6">16S rRNA 7-methylguanosine methyltransferase</fullName>
        <shortName evidence="6">16S rRNA m7G methyltransferase</shortName>
    </alternativeName>
</protein>
<dbReference type="OrthoDB" id="9808773at2"/>
<comment type="caution">
    <text evidence="6">Lacks conserved residue(s) required for the propagation of feature annotation.</text>
</comment>
<dbReference type="GO" id="GO:0005829">
    <property type="term" value="C:cytosol"/>
    <property type="evidence" value="ECO:0007669"/>
    <property type="project" value="TreeGrafter"/>
</dbReference>
<dbReference type="AlphaFoldDB" id="A0A255YPH8"/>
<organism evidence="7 8">
    <name type="scientific">Sandarakinorhabdus cyanobacteriorum</name>
    <dbReference type="NCBI Taxonomy" id="1981098"/>
    <lineage>
        <taxon>Bacteria</taxon>
        <taxon>Pseudomonadati</taxon>
        <taxon>Pseudomonadota</taxon>
        <taxon>Alphaproteobacteria</taxon>
        <taxon>Sphingomonadales</taxon>
        <taxon>Sphingosinicellaceae</taxon>
        <taxon>Sandarakinorhabdus</taxon>
    </lineage>
</organism>
<dbReference type="Gene3D" id="3.40.50.150">
    <property type="entry name" value="Vaccinia Virus protein VP39"/>
    <property type="match status" value="1"/>
</dbReference>
<dbReference type="PANTHER" id="PTHR31760:SF0">
    <property type="entry name" value="S-ADENOSYL-L-METHIONINE-DEPENDENT METHYLTRANSFERASES SUPERFAMILY PROTEIN"/>
    <property type="match status" value="1"/>
</dbReference>
<dbReference type="HAMAP" id="MF_00074">
    <property type="entry name" value="16SrRNA_methyltr_G"/>
    <property type="match status" value="1"/>
</dbReference>
<dbReference type="SUPFAM" id="SSF53335">
    <property type="entry name" value="S-adenosyl-L-methionine-dependent methyltransferases"/>
    <property type="match status" value="1"/>
</dbReference>
<dbReference type="RefSeq" id="WP_094473126.1">
    <property type="nucleotide sequence ID" value="NZ_NOXT01000094.1"/>
</dbReference>
<comment type="subcellular location">
    <subcellularLocation>
        <location evidence="6">Cytoplasm</location>
    </subcellularLocation>
</comment>
<keyword evidence="4 6" id="KW-0808">Transferase</keyword>
<comment type="catalytic activity">
    <reaction evidence="6">
        <text>guanosine(527) in 16S rRNA + S-adenosyl-L-methionine = N(7)-methylguanosine(527) in 16S rRNA + S-adenosyl-L-homocysteine</text>
        <dbReference type="Rhea" id="RHEA:42732"/>
        <dbReference type="Rhea" id="RHEA-COMP:10209"/>
        <dbReference type="Rhea" id="RHEA-COMP:10210"/>
        <dbReference type="ChEBI" id="CHEBI:57856"/>
        <dbReference type="ChEBI" id="CHEBI:59789"/>
        <dbReference type="ChEBI" id="CHEBI:74269"/>
        <dbReference type="ChEBI" id="CHEBI:74480"/>
        <dbReference type="EC" id="2.1.1.170"/>
    </reaction>
</comment>
<feature type="binding site" evidence="6">
    <location>
        <begin position="125"/>
        <end position="126"/>
    </location>
    <ligand>
        <name>S-adenosyl-L-methionine</name>
        <dbReference type="ChEBI" id="CHEBI:59789"/>
    </ligand>
</feature>
<sequence length="211" mass="23607">MSDDARSAFAAEFDVSRETLARLDRYAELLAEWQQRMNLVAPSTLPHIWDRHFRDSAQLLAIAGTGQRWLDIGAGGGFPGLVLAILDPTARFTLVESITKKCRFLTEVATETGTIDRVTIANQRVETLKPAPYDIITARAAAALDVLLDWSVRFGRPGTRWVLPKGRNVQEELATAAKRFHFDHQLIPSRTDSDARIVLATNLRPFGVKRR</sequence>
<dbReference type="InterPro" id="IPR029063">
    <property type="entry name" value="SAM-dependent_MTases_sf"/>
</dbReference>
<comment type="caution">
    <text evidence="7">The sequence shown here is derived from an EMBL/GenBank/DDBJ whole genome shotgun (WGS) entry which is preliminary data.</text>
</comment>
<comment type="similarity">
    <text evidence="6">Belongs to the methyltransferase superfamily. RNA methyltransferase RsmG family.</text>
</comment>
<evidence type="ECO:0000256" key="4">
    <source>
        <dbReference type="ARBA" id="ARBA00022679"/>
    </source>
</evidence>
<keyword evidence="3 6" id="KW-0489">Methyltransferase</keyword>
<accession>A0A255YPH8</accession>
<feature type="binding site" evidence="6">
    <location>
        <position position="139"/>
    </location>
    <ligand>
        <name>S-adenosyl-L-methionine</name>
        <dbReference type="ChEBI" id="CHEBI:59789"/>
    </ligand>
</feature>
<dbReference type="NCBIfam" id="TIGR00138">
    <property type="entry name" value="rsmG_gidB"/>
    <property type="match status" value="1"/>
</dbReference>
<evidence type="ECO:0000256" key="3">
    <source>
        <dbReference type="ARBA" id="ARBA00022603"/>
    </source>
</evidence>